<dbReference type="PROSITE" id="PS51155">
    <property type="entry name" value="CHIT_BIND_RR_2"/>
    <property type="match status" value="1"/>
</dbReference>
<evidence type="ECO:0000256" key="1">
    <source>
        <dbReference type="PROSITE-ProRule" id="PRU00497"/>
    </source>
</evidence>
<dbReference type="InterPro" id="IPR000618">
    <property type="entry name" value="Insect_cuticle"/>
</dbReference>
<sequence length="336" mass="35818">MKSASLLLLYCLVAVGFAKSPVFLSYQDSLGQYSFGYSAPGSARSEVRTSNGATRGTYSYVDETGVIQTAQYVADGENGFRVIATNLPQAPLPVQDTPEVMAARTAHLQALELATKRNEEAHHREQNRVKILGSRDDSKIYKIRGWLGAKVTEIPFSEGQQKAVVSTKNVALKDSNEILQAVATKSGDGGKANEKSAQKELVGKVSQEAVSGGSIPAISLISSQLPQVLRQHAVPVFRISYGNYEIEPSAIPESSLVEGVITPAATALRSATGISTEGTTAPKKQESSQGTSEVIRAVNPLSVASLKVIPSTSQLSRFSIGYTVPQTLPYVAYDVL</sequence>
<dbReference type="InterPro" id="IPR050468">
    <property type="entry name" value="Cuticle_Struct_Prot"/>
</dbReference>
<dbReference type="PANTHER" id="PTHR10380">
    <property type="entry name" value="CUTICLE PROTEIN"/>
    <property type="match status" value="1"/>
</dbReference>
<keyword evidence="3" id="KW-0732">Signal</keyword>
<gene>
    <name evidence="4" type="ORF">PUN28_005256</name>
</gene>
<feature type="region of interest" description="Disordered" evidence="2">
    <location>
        <begin position="272"/>
        <end position="292"/>
    </location>
</feature>
<dbReference type="Pfam" id="PF00379">
    <property type="entry name" value="Chitin_bind_4"/>
    <property type="match status" value="1"/>
</dbReference>
<evidence type="ECO:0000256" key="2">
    <source>
        <dbReference type="SAM" id="MobiDB-lite"/>
    </source>
</evidence>
<evidence type="ECO:0008006" key="6">
    <source>
        <dbReference type="Google" id="ProtNLM"/>
    </source>
</evidence>
<dbReference type="GO" id="GO:0008010">
    <property type="term" value="F:structural constituent of chitin-based larval cuticle"/>
    <property type="evidence" value="ECO:0007669"/>
    <property type="project" value="TreeGrafter"/>
</dbReference>
<reference evidence="4 5" key="1">
    <citation type="submission" date="2023-03" db="EMBL/GenBank/DDBJ databases">
        <title>High recombination rates correlate with genetic variation in Cardiocondyla obscurior ants.</title>
        <authorList>
            <person name="Errbii M."/>
        </authorList>
    </citation>
    <scope>NUCLEOTIDE SEQUENCE [LARGE SCALE GENOMIC DNA]</scope>
    <source>
        <strain evidence="4">Alpha-2009</strain>
        <tissue evidence="4">Whole body</tissue>
    </source>
</reference>
<keyword evidence="1" id="KW-0193">Cuticle</keyword>
<feature type="signal peptide" evidence="3">
    <location>
        <begin position="1"/>
        <end position="18"/>
    </location>
</feature>
<organism evidence="4 5">
    <name type="scientific">Cardiocondyla obscurior</name>
    <dbReference type="NCBI Taxonomy" id="286306"/>
    <lineage>
        <taxon>Eukaryota</taxon>
        <taxon>Metazoa</taxon>
        <taxon>Ecdysozoa</taxon>
        <taxon>Arthropoda</taxon>
        <taxon>Hexapoda</taxon>
        <taxon>Insecta</taxon>
        <taxon>Pterygota</taxon>
        <taxon>Neoptera</taxon>
        <taxon>Endopterygota</taxon>
        <taxon>Hymenoptera</taxon>
        <taxon>Apocrita</taxon>
        <taxon>Aculeata</taxon>
        <taxon>Formicoidea</taxon>
        <taxon>Formicidae</taxon>
        <taxon>Myrmicinae</taxon>
        <taxon>Cardiocondyla</taxon>
    </lineage>
</organism>
<comment type="caution">
    <text evidence="4">The sequence shown here is derived from an EMBL/GenBank/DDBJ whole genome shotgun (WGS) entry which is preliminary data.</text>
</comment>
<proteinExistence type="predicted"/>
<keyword evidence="5" id="KW-1185">Reference proteome</keyword>
<dbReference type="AlphaFoldDB" id="A0AAW2GGT9"/>
<protein>
    <recommendedName>
        <fullName evidence="6">Cuticle protein 6</fullName>
    </recommendedName>
</protein>
<evidence type="ECO:0000313" key="4">
    <source>
        <dbReference type="EMBL" id="KAL0126760.1"/>
    </source>
</evidence>
<dbReference type="GO" id="GO:0062129">
    <property type="term" value="C:chitin-based extracellular matrix"/>
    <property type="evidence" value="ECO:0007669"/>
    <property type="project" value="TreeGrafter"/>
</dbReference>
<dbReference type="PANTHER" id="PTHR10380:SF196">
    <property type="entry name" value="CUTICULAR PROTEIN 72EA"/>
    <property type="match status" value="1"/>
</dbReference>
<dbReference type="EMBL" id="JADYXP020000004">
    <property type="protein sequence ID" value="KAL0126760.1"/>
    <property type="molecule type" value="Genomic_DNA"/>
</dbReference>
<name>A0AAW2GGT9_9HYME</name>
<dbReference type="Proteomes" id="UP001430953">
    <property type="component" value="Unassembled WGS sequence"/>
</dbReference>
<accession>A0AAW2GGT9</accession>
<evidence type="ECO:0000256" key="3">
    <source>
        <dbReference type="SAM" id="SignalP"/>
    </source>
</evidence>
<feature type="chain" id="PRO_5043901340" description="Cuticle protein 6" evidence="3">
    <location>
        <begin position="19"/>
        <end position="336"/>
    </location>
</feature>
<evidence type="ECO:0000313" key="5">
    <source>
        <dbReference type="Proteomes" id="UP001430953"/>
    </source>
</evidence>